<gene>
    <name evidence="2" type="ORF">METZ01_LOCUS158114</name>
</gene>
<evidence type="ECO:0000256" key="1">
    <source>
        <dbReference type="SAM" id="Phobius"/>
    </source>
</evidence>
<feature type="non-terminal residue" evidence="2">
    <location>
        <position position="1"/>
    </location>
</feature>
<feature type="transmembrane region" description="Helical" evidence="1">
    <location>
        <begin position="25"/>
        <end position="42"/>
    </location>
</feature>
<dbReference type="EMBL" id="UINC01026926">
    <property type="protein sequence ID" value="SVB05260.1"/>
    <property type="molecule type" value="Genomic_DNA"/>
</dbReference>
<evidence type="ECO:0000313" key="2">
    <source>
        <dbReference type="EMBL" id="SVB05260.1"/>
    </source>
</evidence>
<protein>
    <submittedName>
        <fullName evidence="2">Uncharacterized protein</fullName>
    </submittedName>
</protein>
<proteinExistence type="predicted"/>
<sequence>VPLAIVMMVEKHSSFLSETIHRPDFLYYASGCLIVGSLFEIIQNTKDHWYITA</sequence>
<keyword evidence="1" id="KW-0812">Transmembrane</keyword>
<keyword evidence="1" id="KW-1133">Transmembrane helix</keyword>
<keyword evidence="1" id="KW-0472">Membrane</keyword>
<feature type="non-terminal residue" evidence="2">
    <location>
        <position position="53"/>
    </location>
</feature>
<dbReference type="AlphaFoldDB" id="A0A382AUM0"/>
<organism evidence="2">
    <name type="scientific">marine metagenome</name>
    <dbReference type="NCBI Taxonomy" id="408172"/>
    <lineage>
        <taxon>unclassified sequences</taxon>
        <taxon>metagenomes</taxon>
        <taxon>ecological metagenomes</taxon>
    </lineage>
</organism>
<accession>A0A382AUM0</accession>
<name>A0A382AUM0_9ZZZZ</name>
<reference evidence="2" key="1">
    <citation type="submission" date="2018-05" db="EMBL/GenBank/DDBJ databases">
        <authorList>
            <person name="Lanie J.A."/>
            <person name="Ng W.-L."/>
            <person name="Kazmierczak K.M."/>
            <person name="Andrzejewski T.M."/>
            <person name="Davidsen T.M."/>
            <person name="Wayne K.J."/>
            <person name="Tettelin H."/>
            <person name="Glass J.I."/>
            <person name="Rusch D."/>
            <person name="Podicherti R."/>
            <person name="Tsui H.-C.T."/>
            <person name="Winkler M.E."/>
        </authorList>
    </citation>
    <scope>NUCLEOTIDE SEQUENCE</scope>
</reference>